<dbReference type="InterPro" id="IPR050833">
    <property type="entry name" value="Poly_Biosynth_Transport"/>
</dbReference>
<evidence type="ECO:0000313" key="7">
    <source>
        <dbReference type="EMBL" id="MFB9052325.1"/>
    </source>
</evidence>
<gene>
    <name evidence="7" type="ORF">ACFFVB_04465</name>
</gene>
<comment type="subcellular location">
    <subcellularLocation>
        <location evidence="1">Cell membrane</location>
        <topology evidence="1">Multi-pass membrane protein</topology>
    </subcellularLocation>
</comment>
<name>A0ABV5EYW7_9FLAO</name>
<keyword evidence="5 6" id="KW-0472">Membrane</keyword>
<keyword evidence="2" id="KW-1003">Cell membrane</keyword>
<feature type="transmembrane region" description="Helical" evidence="6">
    <location>
        <begin position="144"/>
        <end position="164"/>
    </location>
</feature>
<organism evidence="7 8">
    <name type="scientific">Formosa undariae</name>
    <dbReference type="NCBI Taxonomy" id="1325436"/>
    <lineage>
        <taxon>Bacteria</taxon>
        <taxon>Pseudomonadati</taxon>
        <taxon>Bacteroidota</taxon>
        <taxon>Flavobacteriia</taxon>
        <taxon>Flavobacteriales</taxon>
        <taxon>Flavobacteriaceae</taxon>
        <taxon>Formosa</taxon>
    </lineage>
</organism>
<feature type="transmembrane region" description="Helical" evidence="6">
    <location>
        <begin position="113"/>
        <end position="137"/>
    </location>
</feature>
<evidence type="ECO:0000313" key="8">
    <source>
        <dbReference type="Proteomes" id="UP001589605"/>
    </source>
</evidence>
<feature type="transmembrane region" description="Helical" evidence="6">
    <location>
        <begin position="21"/>
        <end position="39"/>
    </location>
</feature>
<comment type="caution">
    <text evidence="7">The sequence shown here is derived from an EMBL/GenBank/DDBJ whole genome shotgun (WGS) entry which is preliminary data.</text>
</comment>
<evidence type="ECO:0000256" key="3">
    <source>
        <dbReference type="ARBA" id="ARBA00022692"/>
    </source>
</evidence>
<feature type="transmembrane region" description="Helical" evidence="6">
    <location>
        <begin position="388"/>
        <end position="406"/>
    </location>
</feature>
<feature type="transmembrane region" description="Helical" evidence="6">
    <location>
        <begin position="362"/>
        <end position="382"/>
    </location>
</feature>
<feature type="transmembrane region" description="Helical" evidence="6">
    <location>
        <begin position="332"/>
        <end position="350"/>
    </location>
</feature>
<keyword evidence="3 6" id="KW-0812">Transmembrane</keyword>
<feature type="transmembrane region" description="Helical" evidence="6">
    <location>
        <begin position="170"/>
        <end position="193"/>
    </location>
</feature>
<sequence>MPIAFSKKDLNSTAWFSLEKGIQLFAGVFIIPKIFNTLGSVDIGKLHFVEALLGMFAPVFFLGLSAISIREMVLHPKSCEKIIATTFTMRLISWIALCIGILSYLIYTKNTALFNLYLIILFSYLFRLTDVFELYFLAKKQAKFIFLSKILSLIIILLLQYYGVKNNLTVHYFAKIFALDFLIQGTIYGIALLLNKGFSYKKLSISVPLGKQLIIMSFPLIISSGLVMLYIGIDELFLKYYYSDHANGVFGSVQYLVIGLSWTIGFAIINALYPSLAESYNQDNNTYKTKFKQLTLALIILGLSIGLFYTGFGNYILNTYFSDQYVEAKSPLQIFCWAPLLIFIGMLYEKHILTINKLEHEVYRFTVGCICNLVFCYILIPLYYINGAALAVLLSHFITNIVYPILQLSIKNRRFYFLNLK</sequence>
<feature type="transmembrane region" description="Helical" evidence="6">
    <location>
        <begin position="213"/>
        <end position="233"/>
    </location>
</feature>
<evidence type="ECO:0000256" key="1">
    <source>
        <dbReference type="ARBA" id="ARBA00004651"/>
    </source>
</evidence>
<feature type="transmembrane region" description="Helical" evidence="6">
    <location>
        <begin position="82"/>
        <end position="107"/>
    </location>
</feature>
<dbReference type="PANTHER" id="PTHR30250:SF11">
    <property type="entry name" value="O-ANTIGEN TRANSPORTER-RELATED"/>
    <property type="match status" value="1"/>
</dbReference>
<evidence type="ECO:0000256" key="2">
    <source>
        <dbReference type="ARBA" id="ARBA00022475"/>
    </source>
</evidence>
<proteinExistence type="predicted"/>
<reference evidence="7 8" key="1">
    <citation type="submission" date="2024-09" db="EMBL/GenBank/DDBJ databases">
        <authorList>
            <person name="Sun Q."/>
            <person name="Mori K."/>
        </authorList>
    </citation>
    <scope>NUCLEOTIDE SEQUENCE [LARGE SCALE GENOMIC DNA]</scope>
    <source>
        <strain evidence="7 8">CECT 8286</strain>
    </source>
</reference>
<evidence type="ECO:0000256" key="6">
    <source>
        <dbReference type="SAM" id="Phobius"/>
    </source>
</evidence>
<feature type="transmembrane region" description="Helical" evidence="6">
    <location>
        <begin position="51"/>
        <end position="70"/>
    </location>
</feature>
<evidence type="ECO:0000256" key="4">
    <source>
        <dbReference type="ARBA" id="ARBA00022989"/>
    </source>
</evidence>
<accession>A0ABV5EYW7</accession>
<feature type="transmembrane region" description="Helical" evidence="6">
    <location>
        <begin position="294"/>
        <end position="312"/>
    </location>
</feature>
<keyword evidence="4 6" id="KW-1133">Transmembrane helix</keyword>
<dbReference type="InterPro" id="IPR002797">
    <property type="entry name" value="Polysacc_synth"/>
</dbReference>
<dbReference type="RefSeq" id="WP_382381513.1">
    <property type="nucleotide sequence ID" value="NZ_JBHMEZ010000003.1"/>
</dbReference>
<dbReference type="EMBL" id="JBHMEZ010000003">
    <property type="protein sequence ID" value="MFB9052325.1"/>
    <property type="molecule type" value="Genomic_DNA"/>
</dbReference>
<keyword evidence="8" id="KW-1185">Reference proteome</keyword>
<evidence type="ECO:0000256" key="5">
    <source>
        <dbReference type="ARBA" id="ARBA00023136"/>
    </source>
</evidence>
<feature type="transmembrane region" description="Helical" evidence="6">
    <location>
        <begin position="253"/>
        <end position="273"/>
    </location>
</feature>
<dbReference type="Proteomes" id="UP001589605">
    <property type="component" value="Unassembled WGS sequence"/>
</dbReference>
<dbReference type="Pfam" id="PF01943">
    <property type="entry name" value="Polysacc_synt"/>
    <property type="match status" value="1"/>
</dbReference>
<protein>
    <submittedName>
        <fullName evidence="7">Polysaccharide biosynthesis C-terminal domain-containing protein</fullName>
    </submittedName>
</protein>
<dbReference type="PANTHER" id="PTHR30250">
    <property type="entry name" value="PST FAMILY PREDICTED COLANIC ACID TRANSPORTER"/>
    <property type="match status" value="1"/>
</dbReference>